<protein>
    <recommendedName>
        <fullName evidence="16">Copper-translocating P-type ATPase</fullName>
    </recommendedName>
</protein>
<dbReference type="InterPro" id="IPR027256">
    <property type="entry name" value="P-typ_ATPase_IB"/>
</dbReference>
<evidence type="ECO:0000256" key="10">
    <source>
        <dbReference type="ARBA" id="ARBA00023136"/>
    </source>
</evidence>
<evidence type="ECO:0000256" key="2">
    <source>
        <dbReference type="ARBA" id="ARBA00006024"/>
    </source>
</evidence>
<dbReference type="Pfam" id="PF19335">
    <property type="entry name" value="HMBD"/>
    <property type="match status" value="1"/>
</dbReference>
<evidence type="ECO:0000259" key="13">
    <source>
        <dbReference type="Pfam" id="PF19335"/>
    </source>
</evidence>
<organism evidence="14 15">
    <name type="scientific">Candidatus Shapirobacteria bacterium GW2011_GWE1_38_10</name>
    <dbReference type="NCBI Taxonomy" id="1618488"/>
    <lineage>
        <taxon>Bacteria</taxon>
        <taxon>Candidatus Shapironibacteriota</taxon>
    </lineage>
</organism>
<feature type="domain" description="P-type ATPase A" evidence="12">
    <location>
        <begin position="226"/>
        <end position="326"/>
    </location>
</feature>
<feature type="transmembrane region" description="Helical" evidence="11">
    <location>
        <begin position="716"/>
        <end position="735"/>
    </location>
</feature>
<reference evidence="14 15" key="1">
    <citation type="journal article" date="2015" name="Nature">
        <title>rRNA introns, odd ribosomes, and small enigmatic genomes across a large radiation of phyla.</title>
        <authorList>
            <person name="Brown C.T."/>
            <person name="Hug L.A."/>
            <person name="Thomas B.C."/>
            <person name="Sharon I."/>
            <person name="Castelle C.J."/>
            <person name="Singh A."/>
            <person name="Wilkins M.J."/>
            <person name="Williams K.H."/>
            <person name="Banfield J.F."/>
        </authorList>
    </citation>
    <scope>NUCLEOTIDE SEQUENCE [LARGE SCALE GENOMIC DNA]</scope>
</reference>
<dbReference type="InterPro" id="IPR045800">
    <property type="entry name" value="HMBD"/>
</dbReference>
<dbReference type="Gene3D" id="2.70.150.10">
    <property type="entry name" value="Calcium-transporting ATPase, cytoplasmic transduction domain A"/>
    <property type="match status" value="1"/>
</dbReference>
<feature type="transmembrane region" description="Helical" evidence="11">
    <location>
        <begin position="162"/>
        <end position="185"/>
    </location>
</feature>
<dbReference type="PROSITE" id="PS00154">
    <property type="entry name" value="ATPASE_E1_E2"/>
    <property type="match status" value="1"/>
</dbReference>
<dbReference type="Proteomes" id="UP000034231">
    <property type="component" value="Unassembled WGS sequence"/>
</dbReference>
<feature type="transmembrane region" description="Helical" evidence="11">
    <location>
        <begin position="342"/>
        <end position="363"/>
    </location>
</feature>
<feature type="transmembrane region" description="Helical" evidence="11">
    <location>
        <begin position="191"/>
        <end position="208"/>
    </location>
</feature>
<keyword evidence="5 11" id="KW-0479">Metal-binding</keyword>
<dbReference type="AlphaFoldDB" id="A0A0G0L8G4"/>
<dbReference type="SFLD" id="SFLDF00027">
    <property type="entry name" value="p-type_atpase"/>
    <property type="match status" value="1"/>
</dbReference>
<dbReference type="SUPFAM" id="SSF81653">
    <property type="entry name" value="Calcium ATPase, transduction domain A"/>
    <property type="match status" value="1"/>
</dbReference>
<dbReference type="GO" id="GO:0005524">
    <property type="term" value="F:ATP binding"/>
    <property type="evidence" value="ECO:0007669"/>
    <property type="project" value="UniProtKB-UniRule"/>
</dbReference>
<dbReference type="InterPro" id="IPR008250">
    <property type="entry name" value="ATPase_P-typ_transduc_dom_A_sf"/>
</dbReference>
<evidence type="ECO:0000256" key="4">
    <source>
        <dbReference type="ARBA" id="ARBA00022692"/>
    </source>
</evidence>
<proteinExistence type="inferred from homology"/>
<dbReference type="PANTHER" id="PTHR43520:SF8">
    <property type="entry name" value="P-TYPE CU(+) TRANSPORTER"/>
    <property type="match status" value="1"/>
</dbReference>
<evidence type="ECO:0000259" key="12">
    <source>
        <dbReference type="Pfam" id="PF00122"/>
    </source>
</evidence>
<evidence type="ECO:0000256" key="7">
    <source>
        <dbReference type="ARBA" id="ARBA00022840"/>
    </source>
</evidence>
<dbReference type="SFLD" id="SFLDS00003">
    <property type="entry name" value="Haloacid_Dehalogenase"/>
    <property type="match status" value="1"/>
</dbReference>
<dbReference type="InterPro" id="IPR023298">
    <property type="entry name" value="ATPase_P-typ_TM_dom_sf"/>
</dbReference>
<evidence type="ECO:0000313" key="14">
    <source>
        <dbReference type="EMBL" id="KKQ48976.1"/>
    </source>
</evidence>
<dbReference type="CDD" id="cd02094">
    <property type="entry name" value="P-type_ATPase_Cu-like"/>
    <property type="match status" value="1"/>
</dbReference>
<dbReference type="InterPro" id="IPR044492">
    <property type="entry name" value="P_typ_ATPase_HD_dom"/>
</dbReference>
<feature type="transmembrane region" description="Helical" evidence="11">
    <location>
        <begin position="369"/>
        <end position="388"/>
    </location>
</feature>
<dbReference type="GO" id="GO:0055070">
    <property type="term" value="P:copper ion homeostasis"/>
    <property type="evidence" value="ECO:0007669"/>
    <property type="project" value="TreeGrafter"/>
</dbReference>
<evidence type="ECO:0000256" key="3">
    <source>
        <dbReference type="ARBA" id="ARBA00022475"/>
    </source>
</evidence>
<dbReference type="InterPro" id="IPR001757">
    <property type="entry name" value="P_typ_ATPase"/>
</dbReference>
<dbReference type="Gene3D" id="3.40.50.1000">
    <property type="entry name" value="HAD superfamily/HAD-like"/>
    <property type="match status" value="1"/>
</dbReference>
<evidence type="ECO:0000256" key="9">
    <source>
        <dbReference type="ARBA" id="ARBA00022989"/>
    </source>
</evidence>
<dbReference type="NCBIfam" id="TIGR01511">
    <property type="entry name" value="ATPase-IB1_Cu"/>
    <property type="match status" value="1"/>
</dbReference>
<evidence type="ECO:0008006" key="16">
    <source>
        <dbReference type="Google" id="ProtNLM"/>
    </source>
</evidence>
<dbReference type="InterPro" id="IPR059000">
    <property type="entry name" value="ATPase_P-type_domA"/>
</dbReference>
<dbReference type="NCBIfam" id="TIGR01494">
    <property type="entry name" value="ATPase_P-type"/>
    <property type="match status" value="1"/>
</dbReference>
<keyword evidence="3 11" id="KW-1003">Cell membrane</keyword>
<feature type="transmembrane region" description="Helical" evidence="11">
    <location>
        <begin position="100"/>
        <end position="120"/>
    </location>
</feature>
<dbReference type="SUPFAM" id="SSF56784">
    <property type="entry name" value="HAD-like"/>
    <property type="match status" value="1"/>
</dbReference>
<dbReference type="InterPro" id="IPR036412">
    <property type="entry name" value="HAD-like_sf"/>
</dbReference>
<evidence type="ECO:0000256" key="11">
    <source>
        <dbReference type="RuleBase" id="RU362081"/>
    </source>
</evidence>
<dbReference type="GO" id="GO:0005507">
    <property type="term" value="F:copper ion binding"/>
    <property type="evidence" value="ECO:0007669"/>
    <property type="project" value="TreeGrafter"/>
</dbReference>
<keyword evidence="9 11" id="KW-1133">Transmembrane helix</keyword>
<evidence type="ECO:0000256" key="5">
    <source>
        <dbReference type="ARBA" id="ARBA00022723"/>
    </source>
</evidence>
<dbReference type="Gene3D" id="3.40.1110.10">
    <property type="entry name" value="Calcium-transporting ATPase, cytoplasmic domain N"/>
    <property type="match status" value="1"/>
</dbReference>
<comment type="caution">
    <text evidence="14">The sequence shown here is derived from an EMBL/GenBank/DDBJ whole genome shotgun (WGS) entry which is preliminary data.</text>
</comment>
<dbReference type="InterPro" id="IPR018303">
    <property type="entry name" value="ATPase_P-typ_P_site"/>
</dbReference>
<keyword evidence="6 11" id="KW-0547">Nucleotide-binding</keyword>
<evidence type="ECO:0000256" key="1">
    <source>
        <dbReference type="ARBA" id="ARBA00004651"/>
    </source>
</evidence>
<keyword evidence="7 11" id="KW-0067">ATP-binding</keyword>
<dbReference type="InterPro" id="IPR023214">
    <property type="entry name" value="HAD_sf"/>
</dbReference>
<comment type="similarity">
    <text evidence="2 11">Belongs to the cation transport ATPase (P-type) (TC 3.A.3) family. Type IB subfamily.</text>
</comment>
<gene>
    <name evidence="14" type="ORF">US68_C0021G0012</name>
</gene>
<dbReference type="PRINTS" id="PR00119">
    <property type="entry name" value="CATATPASE"/>
</dbReference>
<dbReference type="GO" id="GO:0043682">
    <property type="term" value="F:P-type divalent copper transporter activity"/>
    <property type="evidence" value="ECO:0007669"/>
    <property type="project" value="TreeGrafter"/>
</dbReference>
<dbReference type="NCBIfam" id="TIGR01525">
    <property type="entry name" value="ATPase-IB_hvy"/>
    <property type="match status" value="1"/>
</dbReference>
<keyword evidence="8" id="KW-1278">Translocase</keyword>
<dbReference type="PANTHER" id="PTHR43520">
    <property type="entry name" value="ATP7, ISOFORM B"/>
    <property type="match status" value="1"/>
</dbReference>
<sequence>MYTCSMHPEVREDKPGKCPKCGMTLIPVPPSNQDDHKAMDHGSMDHGSKKLSSHVMKSTSEMSIWEKLKMSMTMTMGMDHTGLAGREMAKLMEEDIRNKFFFALLLTIPILAYSMGRTMFGWNLPSPLPIPWLLFILTTPVFFYSGWLFLYSSYFELKTLRLGMSVLIAVGISAAYGFSVVLTLLGSSDSYYEAAAMLITFVLFGHWMEMKSRRGTTDALQALFNLVPPQARLWKNGVESMVPTASIVLGDILILKPGDKVPVDGEIIEGETAIDESLVTGESLPVSKSIGDPVIGGSINTSGSVRFKATKVGEDTALSQIVRMVETAQNSKAPGQKIADQFAKYLVIVAVGGGLLTFTIWFFVLGQPLLLALTFAISTVVIACPDALGLATPTAVAVGTGLGAKHNILIKDAPTLEQVSKIQSVVLDKTGTLTEGKPRITDVVAAKGFTEDQIIELDSAAEAKSSHPLSMAILEEAKRRKIVVPSKVEKFNNLAGHGVEAVVNGKHVLVGTTRLMNDWKVDTTALRADIERLLSEGKTIMILAVDKKIAGVAAASDPIKANAKLAITRMKEMGLEVAMITGDNKKTAEAIGKELGIDRIFAEVLPEDKASYVKKLQSEGKFTAMVGDGVNDAPALAQADIGIAIGAGTDVAIETAKVVLMKSDPADILRAIRLSKATVRKMKENLVWASIYNILAIPIAAGVLYPRFGITLRPEFSALLMSISSIIVATNAVLLKRAEKDLITV</sequence>
<dbReference type="Pfam" id="PF00702">
    <property type="entry name" value="Hydrolase"/>
    <property type="match status" value="1"/>
</dbReference>
<feature type="transmembrane region" description="Helical" evidence="11">
    <location>
        <begin position="132"/>
        <end position="150"/>
    </location>
</feature>
<feature type="transmembrane region" description="Helical" evidence="11">
    <location>
        <begin position="686"/>
        <end position="704"/>
    </location>
</feature>
<keyword evidence="4 11" id="KW-0812">Transmembrane</keyword>
<evidence type="ECO:0000256" key="8">
    <source>
        <dbReference type="ARBA" id="ARBA00022967"/>
    </source>
</evidence>
<dbReference type="GO" id="GO:0016887">
    <property type="term" value="F:ATP hydrolysis activity"/>
    <property type="evidence" value="ECO:0007669"/>
    <property type="project" value="InterPro"/>
</dbReference>
<feature type="domain" description="Heavy metal binding" evidence="13">
    <location>
        <begin position="2"/>
        <end position="28"/>
    </location>
</feature>
<dbReference type="Pfam" id="PF00122">
    <property type="entry name" value="E1-E2_ATPase"/>
    <property type="match status" value="1"/>
</dbReference>
<dbReference type="PRINTS" id="PR00120">
    <property type="entry name" value="HATPASE"/>
</dbReference>
<comment type="subcellular location">
    <subcellularLocation>
        <location evidence="1">Cell membrane</location>
        <topology evidence="1">Multi-pass membrane protein</topology>
    </subcellularLocation>
</comment>
<dbReference type="InterPro" id="IPR023299">
    <property type="entry name" value="ATPase_P-typ_cyto_dom_N"/>
</dbReference>
<evidence type="ECO:0000256" key="6">
    <source>
        <dbReference type="ARBA" id="ARBA00022741"/>
    </source>
</evidence>
<dbReference type="SFLD" id="SFLDG00002">
    <property type="entry name" value="C1.7:_P-type_atpase_like"/>
    <property type="match status" value="1"/>
</dbReference>
<dbReference type="GO" id="GO:0005886">
    <property type="term" value="C:plasma membrane"/>
    <property type="evidence" value="ECO:0007669"/>
    <property type="project" value="UniProtKB-SubCell"/>
</dbReference>
<name>A0A0G0L8G4_9BACT</name>
<accession>A0A0G0L8G4</accession>
<dbReference type="PATRIC" id="fig|1618488.3.peg.899"/>
<dbReference type="SUPFAM" id="SSF81665">
    <property type="entry name" value="Calcium ATPase, transmembrane domain M"/>
    <property type="match status" value="1"/>
</dbReference>
<dbReference type="EMBL" id="LBTX01000021">
    <property type="protein sequence ID" value="KKQ48976.1"/>
    <property type="molecule type" value="Genomic_DNA"/>
</dbReference>
<evidence type="ECO:0000313" key="15">
    <source>
        <dbReference type="Proteomes" id="UP000034231"/>
    </source>
</evidence>
<dbReference type="FunFam" id="2.70.150.10:FF:000020">
    <property type="entry name" value="Copper-exporting P-type ATPase A"/>
    <property type="match status" value="1"/>
</dbReference>
<keyword evidence="10 11" id="KW-0472">Membrane</keyword>